<organism evidence="3 4">
    <name type="scientific">Brassicogethes aeneus</name>
    <name type="common">Rape pollen beetle</name>
    <name type="synonym">Meligethes aeneus</name>
    <dbReference type="NCBI Taxonomy" id="1431903"/>
    <lineage>
        <taxon>Eukaryota</taxon>
        <taxon>Metazoa</taxon>
        <taxon>Ecdysozoa</taxon>
        <taxon>Arthropoda</taxon>
        <taxon>Hexapoda</taxon>
        <taxon>Insecta</taxon>
        <taxon>Pterygota</taxon>
        <taxon>Neoptera</taxon>
        <taxon>Endopterygota</taxon>
        <taxon>Coleoptera</taxon>
        <taxon>Polyphaga</taxon>
        <taxon>Cucujiformia</taxon>
        <taxon>Nitidulidae</taxon>
        <taxon>Meligethinae</taxon>
        <taxon>Brassicogethes</taxon>
    </lineage>
</organism>
<reference evidence="3" key="1">
    <citation type="submission" date="2021-12" db="EMBL/GenBank/DDBJ databases">
        <authorList>
            <person name="King R."/>
        </authorList>
    </citation>
    <scope>NUCLEOTIDE SEQUENCE</scope>
</reference>
<feature type="region of interest" description="Disordered" evidence="2">
    <location>
        <begin position="15"/>
        <end position="100"/>
    </location>
</feature>
<sequence length="1005" mass="115936">MSENGDEILHYKKRLIHLHDVSRDAERPPPIMTEEVSETKVTTKRNLDSISDEEDELGSSPKGKNGKTPRKKRKSQKHFRHQSMEFYKLGNSDNSTSLCKSKDSYKVSQEKFLKSASENSKTKNVPKQKLTEDILQTLGNSPPSVKHPNLPQVITRQSSRTNVGNKVDESTHVSKPVRIENNLLEEAKKNLNNLKRNLCIGEGMTLHISKKIPLIPPKETPQITEESKNNGNNVNVNIVSGKIPEQNIPNENTTNNRNTGNIIINGNIKLNTIHIPQQTNYAQINEDVPLNLSKPNKDQTPNQSTNQKPRRESIHKPNPVGPPNYQETLHLQALQYQNQMMYQRVNFVQPKPLFIPRTVTNQLRRLVPPQQPKVPQEKRSRGRPRKLSPLVVQKPGTLNYRPVNEYPVGLLTPPETPVNRQFPNGYDLPQKRYVVDNEYQIRFPNNFVQTSRENQSNFAQHQPKPSTSTEVASPPKERPEDPIGPVRYITSDTISRMKSLFCTLNENEDLNETLESLNEQVINSYKAMFLDMCRDKFVKQLLEKCDQIFKRFVCNLLSKSTKCKKSLGSWNVIGTIQIKSLNKEANTNKENIKDSCVKDPYYLGKHFRINITNIQSRDDVVLDNEAQGPSIILMLDRYGNYVKTIYPEEQNFEQITNFELLVVDTSIAKNKSKSKETSSASETEEHHDRTRSSLFESYQQFIQQNKDINFGGFDTKINEYCDKKISDMELLEKIQSTLKTMPTEDQIRIYNSLQSKNANGKFVELIDIPNEHKLLHSKEALRTLRLESVDSGIVSSTTVKSDGIEEISDTESVPSVFVKSMLEMKDDNIRSKSVETISSTNSEVEYRINKNNKAFYKRLPKGKLCYVREQNALFRYFDEAQINLFIENLHSSNKRYLSDIYRQCYDHKTDHHKEVIKLPNEVHFSNKETLDDAEEYVKEYNTVQKNVPQDFFWYYKYVTGYQIYKGNIPISFQTFLAMHNTNGLKLLFNSYLENLKRQFKPGVPD</sequence>
<feature type="compositionally biased region" description="Polar residues" evidence="2">
    <location>
        <begin position="298"/>
        <end position="307"/>
    </location>
</feature>
<feature type="compositionally biased region" description="Basic residues" evidence="2">
    <location>
        <begin position="64"/>
        <end position="81"/>
    </location>
</feature>
<dbReference type="EMBL" id="OV121140">
    <property type="protein sequence ID" value="CAH0563567.1"/>
    <property type="molecule type" value="Genomic_DNA"/>
</dbReference>
<evidence type="ECO:0000313" key="3">
    <source>
        <dbReference type="EMBL" id="CAH0563567.1"/>
    </source>
</evidence>
<feature type="region of interest" description="Disordered" evidence="2">
    <location>
        <begin position="290"/>
        <end position="325"/>
    </location>
</feature>
<dbReference type="OrthoDB" id="6784559at2759"/>
<accession>A0A9P0BJZ1</accession>
<gene>
    <name evidence="3" type="ORF">MELIAE_LOCUS12359</name>
</gene>
<keyword evidence="1" id="KW-0175">Coiled coil</keyword>
<feature type="region of interest" description="Disordered" evidence="2">
    <location>
        <begin position="452"/>
        <end position="485"/>
    </location>
</feature>
<proteinExistence type="predicted"/>
<evidence type="ECO:0000313" key="4">
    <source>
        <dbReference type="Proteomes" id="UP001154078"/>
    </source>
</evidence>
<keyword evidence="4" id="KW-1185">Reference proteome</keyword>
<feature type="region of interest" description="Disordered" evidence="2">
    <location>
        <begin position="365"/>
        <end position="386"/>
    </location>
</feature>
<evidence type="ECO:0000256" key="1">
    <source>
        <dbReference type="SAM" id="Coils"/>
    </source>
</evidence>
<feature type="compositionally biased region" description="Basic and acidic residues" evidence="2">
    <location>
        <begin position="17"/>
        <end position="27"/>
    </location>
</feature>
<protein>
    <submittedName>
        <fullName evidence="3">Uncharacterized protein</fullName>
    </submittedName>
</protein>
<feature type="compositionally biased region" description="Polar residues" evidence="2">
    <location>
        <begin position="452"/>
        <end position="471"/>
    </location>
</feature>
<dbReference type="AlphaFoldDB" id="A0A9P0BJZ1"/>
<feature type="coiled-coil region" evidence="1">
    <location>
        <begin position="500"/>
        <end position="527"/>
    </location>
</feature>
<evidence type="ECO:0000256" key="2">
    <source>
        <dbReference type="SAM" id="MobiDB-lite"/>
    </source>
</evidence>
<name>A0A9P0BJZ1_BRAAE</name>
<dbReference type="Proteomes" id="UP001154078">
    <property type="component" value="Chromosome 9"/>
</dbReference>
<feature type="region of interest" description="Disordered" evidence="2">
    <location>
        <begin position="672"/>
        <end position="691"/>
    </location>
</feature>